<organism evidence="3 4">
    <name type="scientific">Francisella tularensis</name>
    <dbReference type="NCBI Taxonomy" id="263"/>
    <lineage>
        <taxon>Bacteria</taxon>
        <taxon>Pseudomonadati</taxon>
        <taxon>Pseudomonadota</taxon>
        <taxon>Gammaproteobacteria</taxon>
        <taxon>Thiotrichales</taxon>
        <taxon>Francisellaceae</taxon>
        <taxon>Francisella</taxon>
    </lineage>
</organism>
<keyword evidence="1" id="KW-1133">Transmembrane helix</keyword>
<dbReference type="Proteomes" id="UP000469081">
    <property type="component" value="Unassembled WGS sequence"/>
</dbReference>
<proteinExistence type="predicted"/>
<keyword evidence="1" id="KW-0472">Membrane</keyword>
<dbReference type="InterPro" id="IPR017732">
    <property type="entry name" value="T4/T6SS_DotU"/>
</dbReference>
<evidence type="ECO:0000256" key="1">
    <source>
        <dbReference type="SAM" id="Phobius"/>
    </source>
</evidence>
<feature type="transmembrane region" description="Helical" evidence="1">
    <location>
        <begin position="182"/>
        <end position="201"/>
    </location>
</feature>
<feature type="transmembrane region" description="Helical" evidence="1">
    <location>
        <begin position="113"/>
        <end position="137"/>
    </location>
</feature>
<keyword evidence="1" id="KW-0812">Transmembrane</keyword>
<dbReference type="Pfam" id="PF09850">
    <property type="entry name" value="DotU"/>
    <property type="match status" value="1"/>
</dbReference>
<evidence type="ECO:0000313" key="3">
    <source>
        <dbReference type="EMBL" id="MWZ39648.1"/>
    </source>
</evidence>
<accession>A0A6I4RRQ4</accession>
<dbReference type="Gene3D" id="1.25.40.590">
    <property type="entry name" value="Type IV / VI secretion system, DotU"/>
    <property type="match status" value="1"/>
</dbReference>
<evidence type="ECO:0000259" key="2">
    <source>
        <dbReference type="Pfam" id="PF09850"/>
    </source>
</evidence>
<dbReference type="RefSeq" id="WP_003040869.1">
    <property type="nucleotide sequence ID" value="NZ_VJEZ01000004.1"/>
</dbReference>
<protein>
    <submittedName>
        <fullName evidence="3">DotU family type IV/VI secretion system protein</fullName>
    </submittedName>
</protein>
<feature type="domain" description="Type IV / VI secretion system DotU" evidence="2">
    <location>
        <begin position="57"/>
        <end position="196"/>
    </location>
</feature>
<dbReference type="InterPro" id="IPR038522">
    <property type="entry name" value="T4/T6SS_DotU_sf"/>
</dbReference>
<reference evidence="3 4" key="1">
    <citation type="submission" date="2019-06" db="EMBL/GenBank/DDBJ databases">
        <title>Phylogeography and genetic diversity of Francisella tularensis subsp. holarctica in France (1947-2018).</title>
        <authorList>
            <person name="Kevin M."/>
            <person name="Madani N."/>
            <person name="Maurin M."/>
        </authorList>
    </citation>
    <scope>NUCLEOTIDE SEQUENCE [LARGE SCALE GENOMIC DNA]</scope>
    <source>
        <strain evidence="3 4">ATCC 15482</strain>
    </source>
</reference>
<dbReference type="AlphaFoldDB" id="A0A6I4RRQ4"/>
<sequence length="202" mass="23818">MHQDVIEVFVSIDSFIKKYDSNIEMHDIIAFRDDIIMKTNNIRDMIYLKHGERASFYITFAIYAYCDEMINQLILNIDSNMSNWHLLQEEVYQRNDGGDYFFEIIESVIDNPVFPMIVAQVLYLILALGFKGCYVGMQSEIDKYKNKLSAILPDQDLSNFEYNTFIDNNNFKKTYRSRILKSLFVGIVCFPIFAYLGLWFIH</sequence>
<gene>
    <name evidence="3" type="ORF">FNC33_03680</name>
</gene>
<dbReference type="EMBL" id="VJEZ01000004">
    <property type="protein sequence ID" value="MWZ39648.1"/>
    <property type="molecule type" value="Genomic_DNA"/>
</dbReference>
<evidence type="ECO:0000313" key="4">
    <source>
        <dbReference type="Proteomes" id="UP000469081"/>
    </source>
</evidence>
<name>A0A6I4RRQ4_FRATU</name>
<comment type="caution">
    <text evidence="3">The sequence shown here is derived from an EMBL/GenBank/DDBJ whole genome shotgun (WGS) entry which is preliminary data.</text>
</comment>